<gene>
    <name evidence="12" type="primary">LOC113513273</name>
</gene>
<name>A0ABM3MLL1_GALME</name>
<evidence type="ECO:0000256" key="9">
    <source>
        <dbReference type="ARBA" id="ARBA00023224"/>
    </source>
</evidence>
<dbReference type="Pfam" id="PF02949">
    <property type="entry name" value="7tm_6"/>
    <property type="match status" value="1"/>
</dbReference>
<feature type="transmembrane region" description="Helical" evidence="10">
    <location>
        <begin position="41"/>
        <end position="63"/>
    </location>
</feature>
<protein>
    <recommendedName>
        <fullName evidence="10">Odorant receptor</fullName>
    </recommendedName>
</protein>
<evidence type="ECO:0000256" key="4">
    <source>
        <dbReference type="ARBA" id="ARBA00022692"/>
    </source>
</evidence>
<keyword evidence="6 10" id="KW-1133">Transmembrane helix</keyword>
<feature type="transmembrane region" description="Helical" evidence="10">
    <location>
        <begin position="127"/>
        <end position="146"/>
    </location>
</feature>
<feature type="transmembrane region" description="Helical" evidence="10">
    <location>
        <begin position="296"/>
        <end position="316"/>
    </location>
</feature>
<evidence type="ECO:0000256" key="6">
    <source>
        <dbReference type="ARBA" id="ARBA00022989"/>
    </source>
</evidence>
<accession>A0ABM3MLL1</accession>
<reference evidence="12" key="1">
    <citation type="submission" date="2025-08" db="UniProtKB">
        <authorList>
            <consortium name="RefSeq"/>
        </authorList>
    </citation>
    <scope>IDENTIFICATION</scope>
    <source>
        <tissue evidence="12">Whole larvae</tissue>
    </source>
</reference>
<feature type="transmembrane region" description="Helical" evidence="10">
    <location>
        <begin position="377"/>
        <end position="398"/>
    </location>
</feature>
<keyword evidence="5 10" id="KW-0552">Olfaction</keyword>
<dbReference type="PANTHER" id="PTHR21137">
    <property type="entry name" value="ODORANT RECEPTOR"/>
    <property type="match status" value="1"/>
</dbReference>
<proteinExistence type="inferred from homology"/>
<evidence type="ECO:0000256" key="5">
    <source>
        <dbReference type="ARBA" id="ARBA00022725"/>
    </source>
</evidence>
<comment type="subcellular location">
    <subcellularLocation>
        <location evidence="1 10">Cell membrane</location>
        <topology evidence="1 10">Multi-pass membrane protein</topology>
    </subcellularLocation>
</comment>
<feature type="transmembrane region" description="Helical" evidence="10">
    <location>
        <begin position="179"/>
        <end position="200"/>
    </location>
</feature>
<evidence type="ECO:0000313" key="11">
    <source>
        <dbReference type="Proteomes" id="UP001652740"/>
    </source>
</evidence>
<keyword evidence="2" id="KW-1003">Cell membrane</keyword>
<comment type="similarity">
    <text evidence="10">Belongs to the insect chemoreceptor superfamily. Heteromeric odorant receptor channel (TC 1.A.69) family.</text>
</comment>
<dbReference type="Proteomes" id="UP001652740">
    <property type="component" value="Unplaced"/>
</dbReference>
<evidence type="ECO:0000313" key="12">
    <source>
        <dbReference type="RefSeq" id="XP_052752246.1"/>
    </source>
</evidence>
<evidence type="ECO:0000256" key="2">
    <source>
        <dbReference type="ARBA" id="ARBA00022475"/>
    </source>
</evidence>
<keyword evidence="3 10" id="KW-0716">Sensory transduction</keyword>
<evidence type="ECO:0000256" key="1">
    <source>
        <dbReference type="ARBA" id="ARBA00004651"/>
    </source>
</evidence>
<comment type="caution">
    <text evidence="10">Lacks conserved residue(s) required for the propagation of feature annotation.</text>
</comment>
<evidence type="ECO:0000256" key="10">
    <source>
        <dbReference type="RuleBase" id="RU351113"/>
    </source>
</evidence>
<sequence length="401" mass="46110">MGKNNDIIQSYCKKIYLIGSGNFWFVEGEVVGDDRRWFYRLYTFILISIYVITTLLEILAVLFGEYPEDEMGDAVTFAVSHSIVVTKIISVIMNKNLIRNINKNMIESCEKYEESNLMERMYKILKINILAYFIVVYGACVCYVFEGFRRLSEGSHFVTVVTYYPTHEDNSLMATVFRIFATLVLYVMMMSMIVSVDSYTMTNLIMLKYKFITLRHYFEKLREEFDKTSITGNLQQATEKLTNGLVEGIVMHNQLLMLGKDIHTAFGMVISLQLLLSSGSAVSLLLQIALSDEITFVASMKVIFFVAALFFLLGLFLCNAGEITYQASLLSNAIFYCGWYLSPVLPSRQRNLRQIVLRACMQTQHPPVMKAFKMIELTYATFLQVLRGTYSVFALFYARRK</sequence>
<keyword evidence="9 10" id="KW-0807">Transducer</keyword>
<keyword evidence="11" id="KW-1185">Reference proteome</keyword>
<feature type="transmembrane region" description="Helical" evidence="10">
    <location>
        <begin position="323"/>
        <end position="342"/>
    </location>
</feature>
<keyword evidence="4 10" id="KW-0812">Transmembrane</keyword>
<dbReference type="RefSeq" id="XP_052752246.1">
    <property type="nucleotide sequence ID" value="XM_052896286.1"/>
</dbReference>
<organism evidence="11 12">
    <name type="scientific">Galleria mellonella</name>
    <name type="common">Greater wax moth</name>
    <dbReference type="NCBI Taxonomy" id="7137"/>
    <lineage>
        <taxon>Eukaryota</taxon>
        <taxon>Metazoa</taxon>
        <taxon>Ecdysozoa</taxon>
        <taxon>Arthropoda</taxon>
        <taxon>Hexapoda</taxon>
        <taxon>Insecta</taxon>
        <taxon>Pterygota</taxon>
        <taxon>Neoptera</taxon>
        <taxon>Endopterygota</taxon>
        <taxon>Lepidoptera</taxon>
        <taxon>Glossata</taxon>
        <taxon>Ditrysia</taxon>
        <taxon>Pyraloidea</taxon>
        <taxon>Pyralidae</taxon>
        <taxon>Galleriinae</taxon>
        <taxon>Galleria</taxon>
    </lineage>
</organism>
<feature type="transmembrane region" description="Helical" evidence="10">
    <location>
        <begin position="75"/>
        <end position="93"/>
    </location>
</feature>
<evidence type="ECO:0000256" key="8">
    <source>
        <dbReference type="ARBA" id="ARBA00023170"/>
    </source>
</evidence>
<dbReference type="InterPro" id="IPR004117">
    <property type="entry name" value="7tm6_olfct_rcpt"/>
</dbReference>
<evidence type="ECO:0000256" key="7">
    <source>
        <dbReference type="ARBA" id="ARBA00023136"/>
    </source>
</evidence>
<dbReference type="PANTHER" id="PTHR21137:SF35">
    <property type="entry name" value="ODORANT RECEPTOR 19A-RELATED"/>
    <property type="match status" value="1"/>
</dbReference>
<dbReference type="GeneID" id="113513273"/>
<feature type="transmembrane region" description="Helical" evidence="10">
    <location>
        <begin position="265"/>
        <end position="290"/>
    </location>
</feature>
<keyword evidence="8 10" id="KW-0675">Receptor</keyword>
<keyword evidence="7 10" id="KW-0472">Membrane</keyword>
<evidence type="ECO:0000256" key="3">
    <source>
        <dbReference type="ARBA" id="ARBA00022606"/>
    </source>
</evidence>